<evidence type="ECO:0000256" key="1">
    <source>
        <dbReference type="ARBA" id="ARBA00004496"/>
    </source>
</evidence>
<protein>
    <recommendedName>
        <fullName evidence="2">Selenocysteine-specific elongation factor</fullName>
    </recommendedName>
    <alternativeName>
        <fullName evidence="8">SelB translation factor</fullName>
    </alternativeName>
</protein>
<dbReference type="SUPFAM" id="SSF50447">
    <property type="entry name" value="Translation proteins"/>
    <property type="match status" value="1"/>
</dbReference>
<evidence type="ECO:0000313" key="11">
    <source>
        <dbReference type="Proteomes" id="UP000325292"/>
    </source>
</evidence>
<dbReference type="InterPro" id="IPR036390">
    <property type="entry name" value="WH_DNA-bd_sf"/>
</dbReference>
<dbReference type="Gene3D" id="2.40.30.10">
    <property type="entry name" value="Translation factors"/>
    <property type="match status" value="1"/>
</dbReference>
<dbReference type="InterPro" id="IPR009001">
    <property type="entry name" value="Transl_elong_EF1A/Init_IF2_C"/>
</dbReference>
<dbReference type="CDD" id="cd04171">
    <property type="entry name" value="SelB"/>
    <property type="match status" value="1"/>
</dbReference>
<comment type="function">
    <text evidence="7">Translation factor necessary for the incorporation of selenocysteine into proteins. It probably replaces EF-Tu for the insertion of selenocysteine directed by the UGA codon. SelB binds GTP and GDP.</text>
</comment>
<dbReference type="Pfam" id="PF09106">
    <property type="entry name" value="WHD_2nd_SelB"/>
    <property type="match status" value="1"/>
</dbReference>
<dbReference type="PRINTS" id="PR00315">
    <property type="entry name" value="ELONGATNFCT"/>
</dbReference>
<dbReference type="CDD" id="cd15491">
    <property type="entry name" value="selB_III"/>
    <property type="match status" value="1"/>
</dbReference>
<evidence type="ECO:0000256" key="6">
    <source>
        <dbReference type="ARBA" id="ARBA00023134"/>
    </source>
</evidence>
<dbReference type="Proteomes" id="UP000325292">
    <property type="component" value="Chromosome"/>
</dbReference>
<dbReference type="InterPro" id="IPR027417">
    <property type="entry name" value="P-loop_NTPase"/>
</dbReference>
<dbReference type="InterPro" id="IPR036388">
    <property type="entry name" value="WH-like_DNA-bd_sf"/>
</dbReference>
<dbReference type="Gene3D" id="3.40.50.300">
    <property type="entry name" value="P-loop containing nucleotide triphosphate hydrolases"/>
    <property type="match status" value="1"/>
</dbReference>
<dbReference type="InterPro" id="IPR031157">
    <property type="entry name" value="G_TR_CS"/>
</dbReference>
<dbReference type="Gene3D" id="1.10.10.10">
    <property type="entry name" value="Winged helix-like DNA-binding domain superfamily/Winged helix DNA-binding domain"/>
    <property type="match status" value="1"/>
</dbReference>
<feature type="domain" description="Tr-type G" evidence="9">
    <location>
        <begin position="8"/>
        <end position="181"/>
    </location>
</feature>
<dbReference type="PANTHER" id="PTHR43721">
    <property type="entry name" value="ELONGATION FACTOR TU-RELATED"/>
    <property type="match status" value="1"/>
</dbReference>
<name>A0ABM6RQA1_9FIRM</name>
<dbReference type="SUPFAM" id="SSF50465">
    <property type="entry name" value="EF-Tu/eEF-1alpha/eIF2-gamma C-terminal domain"/>
    <property type="match status" value="1"/>
</dbReference>
<dbReference type="InterPro" id="IPR009000">
    <property type="entry name" value="Transl_B-barrel_sf"/>
</dbReference>
<dbReference type="InterPro" id="IPR004161">
    <property type="entry name" value="EFTu-like_2"/>
</dbReference>
<dbReference type="InterPro" id="IPR000795">
    <property type="entry name" value="T_Tr_GTP-bd_dom"/>
</dbReference>
<organism evidence="10 11">
    <name type="scientific">Sulfobacillus thermotolerans</name>
    <dbReference type="NCBI Taxonomy" id="338644"/>
    <lineage>
        <taxon>Bacteria</taxon>
        <taxon>Bacillati</taxon>
        <taxon>Bacillota</taxon>
        <taxon>Clostridia</taxon>
        <taxon>Eubacteriales</taxon>
        <taxon>Clostridiales Family XVII. Incertae Sedis</taxon>
        <taxon>Sulfobacillus</taxon>
    </lineage>
</organism>
<dbReference type="Gene3D" id="1.10.10.2770">
    <property type="match status" value="1"/>
</dbReference>
<dbReference type="Pfam" id="PF09107">
    <property type="entry name" value="WHD_3rd_SelB"/>
    <property type="match status" value="1"/>
</dbReference>
<dbReference type="Pfam" id="PF03144">
    <property type="entry name" value="GTP_EFTU_D2"/>
    <property type="match status" value="1"/>
</dbReference>
<dbReference type="InterPro" id="IPR004535">
    <property type="entry name" value="Transl_elong_SelB"/>
</dbReference>
<keyword evidence="11" id="KW-1185">Reference proteome</keyword>
<keyword evidence="6" id="KW-0342">GTP-binding</keyword>
<dbReference type="PROSITE" id="PS00301">
    <property type="entry name" value="G_TR_1"/>
    <property type="match status" value="1"/>
</dbReference>
<dbReference type="InterPro" id="IPR015191">
    <property type="entry name" value="SelB_WHD4"/>
</dbReference>
<dbReference type="InterPro" id="IPR050055">
    <property type="entry name" value="EF-Tu_GTPase"/>
</dbReference>
<dbReference type="SUPFAM" id="SSF46785">
    <property type="entry name" value="Winged helix' DNA-binding domain"/>
    <property type="match status" value="2"/>
</dbReference>
<dbReference type="SUPFAM" id="SSF52540">
    <property type="entry name" value="P-loop containing nucleoside triphosphate hydrolases"/>
    <property type="match status" value="1"/>
</dbReference>
<dbReference type="Pfam" id="PF00009">
    <property type="entry name" value="GTP_EFTU"/>
    <property type="match status" value="1"/>
</dbReference>
<comment type="subcellular location">
    <subcellularLocation>
        <location evidence="1">Cytoplasm</location>
    </subcellularLocation>
</comment>
<dbReference type="PROSITE" id="PS51722">
    <property type="entry name" value="G_TR_2"/>
    <property type="match status" value="1"/>
</dbReference>
<sequence length="631" mass="69968">MTLADIYQRPLIIGTAGHIDHGKTTLTQRLTGVNTDRLPEERARGISIDLGFADFTLPSGQHAALIDVPGHERFIRNMVAGVHGMDAVMLVVAADEGIMPQTREHLDILTLLGVSRGLTVITKADTVEPEWLPIVEETVQEALRGSFLEQAPIVTVDSVSGRGLVDLLNALETVARTVPPRDATGFVRLPIDRVFSVRGFGTVITGTLVSGTLRPEDVLEVVPGDHSVRVRGLEVHGHKVDYAVAGQRVAVNLSGIDKDHVHRGQMLAAVGTVKSVDVIVVEVLLLASSPILEQRTRVHVHLGTAEAIGRVYWYDRESLEPGDTAFGEIRLESSIPAIRYDRFLIRSYSPVFTVGGGRVLEAGVHHKRKEAGLLGHLALVASGNTKAVVLEQLRACDAPCSIEKLAERAGYRVTEIETLCQDDPEIVYGPDRQVFWKPYLPDLISTVQHFLGEYHQDHPLRRGIGRERLRDSLWPKWSLRSVLFVVHYAENVVVEGEWVRLADFVPVVEGAWAQEIESVYQAIDASARKPLTVEQLIGMTSIHTERFFDIIDYLLSQKRLVRLEEGIYISTPVYIASRDIVIEALQERGALTTSELRDVLEANRRFAVLFLELLDALHITRRQGESRTLVS</sequence>
<dbReference type="GO" id="GO:0003746">
    <property type="term" value="F:translation elongation factor activity"/>
    <property type="evidence" value="ECO:0007669"/>
    <property type="project" value="UniProtKB-KW"/>
</dbReference>
<dbReference type="EMBL" id="CP019454">
    <property type="protein sequence ID" value="AUW93464.1"/>
    <property type="molecule type" value="Genomic_DNA"/>
</dbReference>
<proteinExistence type="predicted"/>
<evidence type="ECO:0000256" key="4">
    <source>
        <dbReference type="ARBA" id="ARBA00022741"/>
    </source>
</evidence>
<evidence type="ECO:0000256" key="7">
    <source>
        <dbReference type="ARBA" id="ARBA00025526"/>
    </source>
</evidence>
<keyword evidence="4" id="KW-0547">Nucleotide-binding</keyword>
<reference evidence="10 11" key="1">
    <citation type="journal article" date="2019" name="Sci. Rep.">
        <title>Sulfobacillus thermotolerans: new insights into resistance and metabolic capacities of acidophilic chemolithotrophs.</title>
        <authorList>
            <person name="Panyushkina A.E."/>
            <person name="Babenko V.V."/>
            <person name="Nikitina A.S."/>
            <person name="Selezneva O.V."/>
            <person name="Tsaplina I.A."/>
            <person name="Letarova M.A."/>
            <person name="Kostryukova E.S."/>
            <person name="Letarov A.V."/>
        </authorList>
    </citation>
    <scope>NUCLEOTIDE SEQUENCE [LARGE SCALE GENOMIC DNA]</scope>
    <source>
        <strain evidence="10 11">Kr1</strain>
    </source>
</reference>
<dbReference type="Pfam" id="PF25461">
    <property type="entry name" value="Beta-barrel_SelB"/>
    <property type="match status" value="1"/>
</dbReference>
<keyword evidence="3" id="KW-0963">Cytoplasm</keyword>
<evidence type="ECO:0000259" key="9">
    <source>
        <dbReference type="PROSITE" id="PS51722"/>
    </source>
</evidence>
<evidence type="ECO:0000256" key="2">
    <source>
        <dbReference type="ARBA" id="ARBA00015953"/>
    </source>
</evidence>
<evidence type="ECO:0000256" key="8">
    <source>
        <dbReference type="ARBA" id="ARBA00031615"/>
    </source>
</evidence>
<dbReference type="PANTHER" id="PTHR43721:SF22">
    <property type="entry name" value="ELONGATION FACTOR TU, MITOCHONDRIAL"/>
    <property type="match status" value="1"/>
</dbReference>
<evidence type="ECO:0000256" key="5">
    <source>
        <dbReference type="ARBA" id="ARBA00022917"/>
    </source>
</evidence>
<evidence type="ECO:0000256" key="3">
    <source>
        <dbReference type="ARBA" id="ARBA00022490"/>
    </source>
</evidence>
<dbReference type="InterPro" id="IPR057335">
    <property type="entry name" value="Beta-barrel_SelB"/>
</dbReference>
<accession>A0ABM6RQA1</accession>
<dbReference type="InterPro" id="IPR015190">
    <property type="entry name" value="Elong_fac_SelB-wing-hlx_typ-2"/>
</dbReference>
<evidence type="ECO:0000313" key="10">
    <source>
        <dbReference type="EMBL" id="AUW93464.1"/>
    </source>
</evidence>
<gene>
    <name evidence="10" type="ORF">BXT84_05470</name>
</gene>
<keyword evidence="5" id="KW-0648">Protein biosynthesis</keyword>
<dbReference type="CDD" id="cd03696">
    <property type="entry name" value="SelB_II"/>
    <property type="match status" value="1"/>
</dbReference>
<dbReference type="NCBIfam" id="TIGR00475">
    <property type="entry name" value="selB"/>
    <property type="match status" value="1"/>
</dbReference>
<keyword evidence="10" id="KW-0251">Elongation factor</keyword>